<dbReference type="GeneTree" id="ENSGT00940000167312"/>
<dbReference type="STRING" id="42514.ENSPNAP00000010388"/>
<evidence type="ECO:0000256" key="7">
    <source>
        <dbReference type="ARBA" id="ARBA00022737"/>
    </source>
</evidence>
<dbReference type="FunFam" id="2.10.25.10:FF:000005">
    <property type="entry name" value="Fibrillin 2"/>
    <property type="match status" value="1"/>
</dbReference>
<dbReference type="InterPro" id="IPR049883">
    <property type="entry name" value="NOTCH1_EGF-like"/>
</dbReference>
<feature type="chain" id="PRO_5017288342" description="Thrombomodulin" evidence="14">
    <location>
        <begin position="22"/>
        <end position="551"/>
    </location>
</feature>
<reference evidence="17" key="3">
    <citation type="submission" date="2025-09" db="UniProtKB">
        <authorList>
            <consortium name="Ensembl"/>
        </authorList>
    </citation>
    <scope>IDENTIFICATION</scope>
</reference>
<dbReference type="SUPFAM" id="SSF57184">
    <property type="entry name" value="Growth factor receptor domain"/>
    <property type="match status" value="2"/>
</dbReference>
<dbReference type="PROSITE" id="PS00010">
    <property type="entry name" value="ASX_HYDROXYL"/>
    <property type="match status" value="3"/>
</dbReference>
<sequence>MRALLLALSALVAAWQAAGQAAIWCTERACYTLHDKRTPFEAAYTVCYKNGGYLLTMKDEKEAEDVRIVLELANDAGLFTSGEERLWIGLKLNRSNCVLNGEPLRGFHWVPDTADSGTFTNWGRQPHSTCTEERCVSLQAAAAGSERLRWIDGSCKVGALYACRFQFKGMCKPLTLAGPGEVTYTVHFSNVPLNQSVNRLPHSTHADISCASSGEKHYSFCTDAAAGGGFAWYPAKPFCESGERSCAFQNGGCSHVCSEDRAGDVRCACKEGYHLGKDEFTCIPKNACQNAPCEHECVVEEASFACKCRKGYRLAQNWFGCVDEDECEQGVCGGHTCRNKPGSYECECKKGFRKDDTGACHDIDECAESACREPAGCLNSQGSFSCYCSAGFRQAESGECVDVDECVSRPCEDICTNTEGSYKCSCRENFRLSENGISCVQVIVASPHTTASNDALDRSTAAITVTPLFSSEDSSTASAGTERMESSARSPVLVWVLGSVIPLLLLVALTTVVAVLRCNRARKAAKKKSATADSYCWVSSGFQAQPDTQPR</sequence>
<feature type="domain" description="C-type lectin" evidence="16">
    <location>
        <begin position="26"/>
        <end position="164"/>
    </location>
</feature>
<feature type="domain" description="EGF-like" evidence="15">
    <location>
        <begin position="362"/>
        <end position="398"/>
    </location>
</feature>
<dbReference type="GO" id="GO:0016020">
    <property type="term" value="C:membrane"/>
    <property type="evidence" value="ECO:0007669"/>
    <property type="project" value="UniProtKB-SubCell"/>
</dbReference>
<evidence type="ECO:0000259" key="16">
    <source>
        <dbReference type="PROSITE" id="PS50041"/>
    </source>
</evidence>
<feature type="transmembrane region" description="Helical" evidence="13">
    <location>
        <begin position="492"/>
        <end position="516"/>
    </location>
</feature>
<dbReference type="CDD" id="cd00054">
    <property type="entry name" value="EGF_CA"/>
    <property type="match status" value="2"/>
</dbReference>
<evidence type="ECO:0000256" key="3">
    <source>
        <dbReference type="ARBA" id="ARBA00022553"/>
    </source>
</evidence>
<dbReference type="InterPro" id="IPR001881">
    <property type="entry name" value="EGF-like_Ca-bd_dom"/>
</dbReference>
<dbReference type="PANTHER" id="PTHR14789">
    <property type="entry name" value="CHONDROLECTIN VARIANT CHODLFDELTAE"/>
    <property type="match status" value="1"/>
</dbReference>
<keyword evidence="9 13" id="KW-0472">Membrane</keyword>
<comment type="subcellular location">
    <subcellularLocation>
        <location evidence="1">Membrane</location>
        <topology evidence="1">Single-pass type I membrane protein</topology>
    </subcellularLocation>
</comment>
<dbReference type="SMART" id="SM00034">
    <property type="entry name" value="CLECT"/>
    <property type="match status" value="1"/>
</dbReference>
<evidence type="ECO:0000256" key="1">
    <source>
        <dbReference type="ARBA" id="ARBA00004479"/>
    </source>
</evidence>
<keyword evidence="10 12" id="KW-1015">Disulfide bond</keyword>
<dbReference type="InterPro" id="IPR016186">
    <property type="entry name" value="C-type_lectin-like/link_sf"/>
</dbReference>
<keyword evidence="2 12" id="KW-0245">EGF-like domain</keyword>
<keyword evidence="11" id="KW-0325">Glycoprotein</keyword>
<protein>
    <recommendedName>
        <fullName evidence="19">Thrombomodulin</fullName>
    </recommendedName>
</protein>
<dbReference type="InterPro" id="IPR051505">
    <property type="entry name" value="C-type_lectin_domain"/>
</dbReference>
<dbReference type="PANTHER" id="PTHR14789:SF8">
    <property type="entry name" value="C-TYPE LECTIN DOMAIN FAMILY 14 MEMBER A PRECURSOR-RELATED"/>
    <property type="match status" value="1"/>
</dbReference>
<evidence type="ECO:0000259" key="15">
    <source>
        <dbReference type="PROSITE" id="PS50026"/>
    </source>
</evidence>
<dbReference type="GeneID" id="108435793"/>
<evidence type="ECO:0000256" key="4">
    <source>
        <dbReference type="ARBA" id="ARBA00022692"/>
    </source>
</evidence>
<dbReference type="Gene3D" id="2.10.25.10">
    <property type="entry name" value="Laminin"/>
    <property type="match status" value="5"/>
</dbReference>
<evidence type="ECO:0000256" key="13">
    <source>
        <dbReference type="SAM" id="Phobius"/>
    </source>
</evidence>
<evidence type="ECO:0000256" key="6">
    <source>
        <dbReference type="ARBA" id="ARBA00022734"/>
    </source>
</evidence>
<dbReference type="InterPro" id="IPR016187">
    <property type="entry name" value="CTDL_fold"/>
</dbReference>
<evidence type="ECO:0000256" key="5">
    <source>
        <dbReference type="ARBA" id="ARBA00022729"/>
    </source>
</evidence>
<keyword evidence="3" id="KW-0597">Phosphoprotein</keyword>
<dbReference type="InterPro" id="IPR000742">
    <property type="entry name" value="EGF"/>
</dbReference>
<dbReference type="PROSITE" id="PS50041">
    <property type="entry name" value="C_TYPE_LECTIN_2"/>
    <property type="match status" value="1"/>
</dbReference>
<dbReference type="InterPro" id="IPR018097">
    <property type="entry name" value="EGF_Ca-bd_CS"/>
</dbReference>
<keyword evidence="4 13" id="KW-0812">Transmembrane</keyword>
<keyword evidence="5 14" id="KW-0732">Signal</keyword>
<name>A0A3B4CFZ7_PYGNA</name>
<dbReference type="RefSeq" id="XP_017567350.1">
    <property type="nucleotide sequence ID" value="XM_017711861.2"/>
</dbReference>
<dbReference type="InterPro" id="IPR000152">
    <property type="entry name" value="EGF-type_Asp/Asn_hydroxyl_site"/>
</dbReference>
<evidence type="ECO:0000313" key="18">
    <source>
        <dbReference type="Proteomes" id="UP001501920"/>
    </source>
</evidence>
<dbReference type="PROSITE" id="PS01187">
    <property type="entry name" value="EGF_CA"/>
    <property type="match status" value="2"/>
</dbReference>
<dbReference type="InterPro" id="IPR001304">
    <property type="entry name" value="C-type_lectin-like"/>
</dbReference>
<dbReference type="Gene3D" id="3.10.100.10">
    <property type="entry name" value="Mannose-Binding Protein A, subunit A"/>
    <property type="match status" value="1"/>
</dbReference>
<dbReference type="PROSITE" id="PS50026">
    <property type="entry name" value="EGF_3"/>
    <property type="match status" value="2"/>
</dbReference>
<keyword evidence="7" id="KW-0677">Repeat</keyword>
<dbReference type="Pfam" id="PF14670">
    <property type="entry name" value="FXa_inhibition"/>
    <property type="match status" value="1"/>
</dbReference>
<evidence type="ECO:0000256" key="10">
    <source>
        <dbReference type="ARBA" id="ARBA00023157"/>
    </source>
</evidence>
<accession>A0A3B4CFZ7</accession>
<feature type="signal peptide" evidence="14">
    <location>
        <begin position="1"/>
        <end position="21"/>
    </location>
</feature>
<evidence type="ECO:0000256" key="8">
    <source>
        <dbReference type="ARBA" id="ARBA00022989"/>
    </source>
</evidence>
<keyword evidence="6" id="KW-0430">Lectin</keyword>
<evidence type="ECO:0000256" key="12">
    <source>
        <dbReference type="PROSITE-ProRule" id="PRU00076"/>
    </source>
</evidence>
<dbReference type="SUPFAM" id="SSF56436">
    <property type="entry name" value="C-type lectin-like"/>
    <property type="match status" value="1"/>
</dbReference>
<dbReference type="OrthoDB" id="10045365at2759"/>
<dbReference type="Ensembl" id="ENSPNAT00000017058.2">
    <property type="protein sequence ID" value="ENSPNAP00000010388.1"/>
    <property type="gene ID" value="ENSPNAG00000015926.2"/>
</dbReference>
<feature type="domain" description="EGF-like" evidence="15">
    <location>
        <begin position="323"/>
        <end position="358"/>
    </location>
</feature>
<reference evidence="17" key="2">
    <citation type="submission" date="2025-08" db="UniProtKB">
        <authorList>
            <consortium name="Ensembl"/>
        </authorList>
    </citation>
    <scope>IDENTIFICATION</scope>
</reference>
<proteinExistence type="predicted"/>
<evidence type="ECO:0000256" key="14">
    <source>
        <dbReference type="SAM" id="SignalP"/>
    </source>
</evidence>
<keyword evidence="8 13" id="KW-1133">Transmembrane helix</keyword>
<evidence type="ECO:0000256" key="11">
    <source>
        <dbReference type="ARBA" id="ARBA00023180"/>
    </source>
</evidence>
<dbReference type="OMA" id="YTNWHKE"/>
<dbReference type="InterPro" id="IPR009030">
    <property type="entry name" value="Growth_fac_rcpt_cys_sf"/>
</dbReference>
<evidence type="ECO:0008006" key="19">
    <source>
        <dbReference type="Google" id="ProtNLM"/>
    </source>
</evidence>
<feature type="disulfide bond" evidence="12">
    <location>
        <begin position="327"/>
        <end position="337"/>
    </location>
</feature>
<organism evidence="17 18">
    <name type="scientific">Pygocentrus nattereri</name>
    <name type="common">Red-bellied piranha</name>
    <dbReference type="NCBI Taxonomy" id="42514"/>
    <lineage>
        <taxon>Eukaryota</taxon>
        <taxon>Metazoa</taxon>
        <taxon>Chordata</taxon>
        <taxon>Craniata</taxon>
        <taxon>Vertebrata</taxon>
        <taxon>Euteleostomi</taxon>
        <taxon>Actinopterygii</taxon>
        <taxon>Neopterygii</taxon>
        <taxon>Teleostei</taxon>
        <taxon>Ostariophysi</taxon>
        <taxon>Characiformes</taxon>
        <taxon>Characoidei</taxon>
        <taxon>Pygocentrus</taxon>
    </lineage>
</organism>
<keyword evidence="18" id="KW-1185">Reference proteome</keyword>
<comment type="caution">
    <text evidence="12">Lacks conserved residue(s) required for the propagation of feature annotation.</text>
</comment>
<dbReference type="SMART" id="SM00179">
    <property type="entry name" value="EGF_CA"/>
    <property type="match status" value="4"/>
</dbReference>
<evidence type="ECO:0000313" key="17">
    <source>
        <dbReference type="Ensembl" id="ENSPNAP00000010388.1"/>
    </source>
</evidence>
<dbReference type="Pfam" id="PF07645">
    <property type="entry name" value="EGF_CA"/>
    <property type="match status" value="3"/>
</dbReference>
<dbReference type="SMART" id="SM00181">
    <property type="entry name" value="EGF"/>
    <property type="match status" value="5"/>
</dbReference>
<reference evidence="17 18" key="1">
    <citation type="submission" date="2020-10" db="EMBL/GenBank/DDBJ databases">
        <title>Pygocentrus nattereri (red-bellied piranha) genome, fPygNat1, primary haplotype.</title>
        <authorList>
            <person name="Myers G."/>
            <person name="Meyer A."/>
            <person name="Karagic N."/>
            <person name="Pippel M."/>
            <person name="Winkler S."/>
            <person name="Tracey A."/>
            <person name="Wood J."/>
            <person name="Formenti G."/>
            <person name="Howe K."/>
            <person name="Fedrigo O."/>
            <person name="Jarvis E.D."/>
        </authorList>
    </citation>
    <scope>NUCLEOTIDE SEQUENCE [LARGE SCALE GENOMIC DNA]</scope>
</reference>
<dbReference type="GO" id="GO:0005509">
    <property type="term" value="F:calcium ion binding"/>
    <property type="evidence" value="ECO:0007669"/>
    <property type="project" value="InterPro"/>
</dbReference>
<dbReference type="GO" id="GO:0030246">
    <property type="term" value="F:carbohydrate binding"/>
    <property type="evidence" value="ECO:0007669"/>
    <property type="project" value="UniProtKB-KW"/>
</dbReference>
<dbReference type="AlphaFoldDB" id="A0A3B4CFZ7"/>
<evidence type="ECO:0000256" key="2">
    <source>
        <dbReference type="ARBA" id="ARBA00022536"/>
    </source>
</evidence>
<evidence type="ECO:0000256" key="9">
    <source>
        <dbReference type="ARBA" id="ARBA00023136"/>
    </source>
</evidence>
<dbReference type="Proteomes" id="UP001501920">
    <property type="component" value="Chromosome 10"/>
</dbReference>